<dbReference type="AlphaFoldDB" id="A0A7G6DYU6"/>
<keyword evidence="2" id="KW-1185">Reference proteome</keyword>
<proteinExistence type="predicted"/>
<reference evidence="1 2" key="1">
    <citation type="journal article" date="2019" name="Front. Microbiol.">
        <title>Thermoanaerosceptrum fracticalcis gen. nov. sp. nov., a Novel Fumarate-Fermenting Microorganism From a Deep Fractured Carbonate Aquifer of the US Great Basin.</title>
        <authorList>
            <person name="Hamilton-Brehm S.D."/>
            <person name="Stewart L.E."/>
            <person name="Zavarin M."/>
            <person name="Caldwell M."/>
            <person name="Lawson P.A."/>
            <person name="Onstott T.C."/>
            <person name="Grzymski J."/>
            <person name="Neveux I."/>
            <person name="Lollar B.S."/>
            <person name="Russell C.E."/>
            <person name="Moser D.P."/>
        </authorList>
    </citation>
    <scope>NUCLEOTIDE SEQUENCE [LARGE SCALE GENOMIC DNA]</scope>
    <source>
        <strain evidence="1 2">DRI-13</strain>
    </source>
</reference>
<organism evidence="1 2">
    <name type="scientific">Thermanaerosceptrum fracticalcis</name>
    <dbReference type="NCBI Taxonomy" id="1712410"/>
    <lineage>
        <taxon>Bacteria</taxon>
        <taxon>Bacillati</taxon>
        <taxon>Bacillota</taxon>
        <taxon>Clostridia</taxon>
        <taxon>Eubacteriales</taxon>
        <taxon>Peptococcaceae</taxon>
        <taxon>Thermanaerosceptrum</taxon>
    </lineage>
</organism>
<name>A0A7G6DYU6_THEFR</name>
<gene>
    <name evidence="1" type="ORF">BR63_00875</name>
</gene>
<dbReference type="Proteomes" id="UP000515847">
    <property type="component" value="Chromosome"/>
</dbReference>
<evidence type="ECO:0000313" key="2">
    <source>
        <dbReference type="Proteomes" id="UP000515847"/>
    </source>
</evidence>
<evidence type="ECO:0000313" key="1">
    <source>
        <dbReference type="EMBL" id="QNB45000.1"/>
    </source>
</evidence>
<dbReference type="EMBL" id="CP045798">
    <property type="protein sequence ID" value="QNB45000.1"/>
    <property type="molecule type" value="Genomic_DNA"/>
</dbReference>
<protein>
    <submittedName>
        <fullName evidence="1">Uncharacterized protein</fullName>
    </submittedName>
</protein>
<dbReference type="KEGG" id="tfr:BR63_00875"/>
<accession>A0A7G6DYU6</accession>
<sequence>MVWFMILHTMNFGGTDFEGGVRQYICNRFPNIKMIQPGKSNEVKELQAADVCIGCMRRSLNNEDMDNFSHLMQISIFAEVIMPRDHGKNVKFIQNYGLLMGTPVILL</sequence>